<feature type="region of interest" description="Disordered" evidence="2">
    <location>
        <begin position="36"/>
        <end position="83"/>
    </location>
</feature>
<name>A0AAD5G655_AMBAR</name>
<evidence type="ECO:0000259" key="3">
    <source>
        <dbReference type="PROSITE" id="PS50158"/>
    </source>
</evidence>
<dbReference type="PANTHER" id="PTHR48453:SF1">
    <property type="entry name" value="CCHC-TYPE DOMAIN-CONTAINING PROTEIN"/>
    <property type="match status" value="1"/>
</dbReference>
<dbReference type="EMBL" id="JAMZMK010010912">
    <property type="protein sequence ID" value="KAI7729807.1"/>
    <property type="molecule type" value="Genomic_DNA"/>
</dbReference>
<dbReference type="InterPro" id="IPR036875">
    <property type="entry name" value="Znf_CCHC_sf"/>
</dbReference>
<dbReference type="Proteomes" id="UP001206925">
    <property type="component" value="Unassembled WGS sequence"/>
</dbReference>
<dbReference type="PROSITE" id="PS50158">
    <property type="entry name" value="ZF_CCHC"/>
    <property type="match status" value="1"/>
</dbReference>
<dbReference type="CDD" id="cd23022">
    <property type="entry name" value="zf-HIT_DDX59"/>
    <property type="match status" value="1"/>
</dbReference>
<evidence type="ECO:0000313" key="4">
    <source>
        <dbReference type="EMBL" id="KAI7729807.1"/>
    </source>
</evidence>
<dbReference type="SUPFAM" id="SSF57756">
    <property type="entry name" value="Retrovirus zinc finger-like domains"/>
    <property type="match status" value="1"/>
</dbReference>
<dbReference type="InterPro" id="IPR001878">
    <property type="entry name" value="Znf_CCHC"/>
</dbReference>
<evidence type="ECO:0000313" key="5">
    <source>
        <dbReference type="Proteomes" id="UP001206925"/>
    </source>
</evidence>
<dbReference type="GO" id="GO:0003676">
    <property type="term" value="F:nucleic acid binding"/>
    <property type="evidence" value="ECO:0007669"/>
    <property type="project" value="InterPro"/>
</dbReference>
<dbReference type="GO" id="GO:0008270">
    <property type="term" value="F:zinc ion binding"/>
    <property type="evidence" value="ECO:0007669"/>
    <property type="project" value="UniProtKB-KW"/>
</dbReference>
<gene>
    <name evidence="4" type="ORF">M8C21_024082</name>
</gene>
<reference evidence="4" key="1">
    <citation type="submission" date="2022-06" db="EMBL/GenBank/DDBJ databases">
        <title>Uncovering the hologenomic basis of an extraordinary plant invasion.</title>
        <authorList>
            <person name="Bieker V.C."/>
            <person name="Martin M.D."/>
            <person name="Gilbert T."/>
            <person name="Hodgins K."/>
            <person name="Battlay P."/>
            <person name="Petersen B."/>
            <person name="Wilson J."/>
        </authorList>
    </citation>
    <scope>NUCLEOTIDE SEQUENCE</scope>
    <source>
        <strain evidence="4">AA19_3_7</strain>
        <tissue evidence="4">Leaf</tissue>
    </source>
</reference>
<dbReference type="Pfam" id="PF04438">
    <property type="entry name" value="zf-HIT"/>
    <property type="match status" value="1"/>
</dbReference>
<dbReference type="PANTHER" id="PTHR48453">
    <property type="entry name" value="CCHC-TYPE DOMAIN-CONTAINING PROTEIN"/>
    <property type="match status" value="1"/>
</dbReference>
<organism evidence="4 5">
    <name type="scientific">Ambrosia artemisiifolia</name>
    <name type="common">Common ragweed</name>
    <dbReference type="NCBI Taxonomy" id="4212"/>
    <lineage>
        <taxon>Eukaryota</taxon>
        <taxon>Viridiplantae</taxon>
        <taxon>Streptophyta</taxon>
        <taxon>Embryophyta</taxon>
        <taxon>Tracheophyta</taxon>
        <taxon>Spermatophyta</taxon>
        <taxon>Magnoliopsida</taxon>
        <taxon>eudicotyledons</taxon>
        <taxon>Gunneridae</taxon>
        <taxon>Pentapetalae</taxon>
        <taxon>asterids</taxon>
        <taxon>campanulids</taxon>
        <taxon>Asterales</taxon>
        <taxon>Asteraceae</taxon>
        <taxon>Asteroideae</taxon>
        <taxon>Heliantheae alliance</taxon>
        <taxon>Heliantheae</taxon>
        <taxon>Ambrosia</taxon>
    </lineage>
</organism>
<feature type="non-terminal residue" evidence="4">
    <location>
        <position position="1"/>
    </location>
</feature>
<proteinExistence type="predicted"/>
<accession>A0AAD5G655</accession>
<dbReference type="AlphaFoldDB" id="A0AAD5G655"/>
<keyword evidence="1" id="KW-0863">Zinc-finger</keyword>
<comment type="caution">
    <text evidence="4">The sequence shown here is derived from an EMBL/GenBank/DDBJ whole genome shotgun (WGS) entry which is preliminary data.</text>
</comment>
<sequence>MGTRTNFYKNPSFTYNKDFDLNSALQNLKAYNAVTGNPTLPEQKPVSGDRKVFSQPNRRKRRRNNPDPDRRPDVQETDGPMSHHDYIQKIRKEANSSQYIEELTTDVLESSTAGGQLVGYDSKFKMMLVLAFCDKSSSSEGEENRVSGSIQNVYEEKKNPNRDGNIDAANLVKERSQQRFAVPGEPVCVVCGKYGEYICDETDDDICSMDCKAELLENLKFSLGPRSNQSLVEPSRGPKFPLQVFESGGDTWDFNRHRWSTKRSSLSAYECVKCKKAGHLAEDCLVMNWNPQSFPFGNQASSSSNGSSVIPKDLLELYKRCHQIGKTSAAAKCNACHRVSSLAACLDCRISFCDSGGHLMEHIRTHPSHRKYYSFKLNRLVKCCKSSCKVTDIKDLLACHFCFDKAFDKFYDMYNATWKVAGISIIASSICCEDHFAWHRMNCLNAGVED</sequence>
<dbReference type="InterPro" id="IPR007529">
    <property type="entry name" value="Znf_HIT"/>
</dbReference>
<feature type="domain" description="CCHC-type" evidence="3">
    <location>
        <begin position="271"/>
        <end position="284"/>
    </location>
</feature>
<feature type="compositionally biased region" description="Basic and acidic residues" evidence="2">
    <location>
        <begin position="64"/>
        <end position="74"/>
    </location>
</feature>
<keyword evidence="5" id="KW-1185">Reference proteome</keyword>
<evidence type="ECO:0000256" key="2">
    <source>
        <dbReference type="SAM" id="MobiDB-lite"/>
    </source>
</evidence>
<evidence type="ECO:0000256" key="1">
    <source>
        <dbReference type="PROSITE-ProRule" id="PRU00047"/>
    </source>
</evidence>
<keyword evidence="1" id="KW-0479">Metal-binding</keyword>
<keyword evidence="1" id="KW-0862">Zinc</keyword>
<dbReference type="Gene3D" id="3.30.60.220">
    <property type="match status" value="1"/>
</dbReference>
<protein>
    <recommendedName>
        <fullName evidence="3">CCHC-type domain-containing protein</fullName>
    </recommendedName>
</protein>